<dbReference type="RefSeq" id="WP_321169762.1">
    <property type="nucleotide sequence ID" value="NZ_WMEO01000046.1"/>
</dbReference>
<accession>A0A6B1IHQ1</accession>
<gene>
    <name evidence="1" type="ORF">GLW36_15935</name>
</gene>
<dbReference type="EMBL" id="WMEO01000046">
    <property type="protein sequence ID" value="MYL18123.1"/>
    <property type="molecule type" value="Genomic_DNA"/>
</dbReference>
<sequence>MKSRGGDVVALTLGRDRAVSLTDTRGIFRPGEREAWEEGIEEANDMSGLMTTGEALHAAMVDREGVYEVVSEYTEERTQAFV</sequence>
<evidence type="ECO:0000313" key="2">
    <source>
        <dbReference type="Proteomes" id="UP000460194"/>
    </source>
</evidence>
<name>A0A6B1IHQ1_9EURY</name>
<organism evidence="1 2">
    <name type="scientific">Halorubrum distributum</name>
    <dbReference type="NCBI Taxonomy" id="29283"/>
    <lineage>
        <taxon>Archaea</taxon>
        <taxon>Methanobacteriati</taxon>
        <taxon>Methanobacteriota</taxon>
        <taxon>Stenosarchaea group</taxon>
        <taxon>Halobacteria</taxon>
        <taxon>Halobacteriales</taxon>
        <taxon>Haloferacaceae</taxon>
        <taxon>Halorubrum</taxon>
        <taxon>Halorubrum distributum group</taxon>
    </lineage>
</organism>
<comment type="caution">
    <text evidence="1">The sequence shown here is derived from an EMBL/GenBank/DDBJ whole genome shotgun (WGS) entry which is preliminary data.</text>
</comment>
<protein>
    <submittedName>
        <fullName evidence="1">Uncharacterized protein</fullName>
    </submittedName>
</protein>
<evidence type="ECO:0000313" key="1">
    <source>
        <dbReference type="EMBL" id="MYL18123.1"/>
    </source>
</evidence>
<dbReference type="AlphaFoldDB" id="A0A6B1IHQ1"/>
<reference evidence="1 2" key="1">
    <citation type="submission" date="2019-11" db="EMBL/GenBank/DDBJ databases">
        <title>Genome sequences of 17 halophilic strains isolated from different environments.</title>
        <authorList>
            <person name="Furrow R.E."/>
        </authorList>
    </citation>
    <scope>NUCLEOTIDE SEQUENCE [LARGE SCALE GENOMIC DNA]</scope>
    <source>
        <strain evidence="1 2">22517_05_Cabo</strain>
    </source>
</reference>
<proteinExistence type="predicted"/>
<dbReference type="Proteomes" id="UP000460194">
    <property type="component" value="Unassembled WGS sequence"/>
</dbReference>